<dbReference type="AlphaFoldDB" id="A0A3D8YBW7"/>
<dbReference type="InterPro" id="IPR033985">
    <property type="entry name" value="SusD-like_N"/>
</dbReference>
<feature type="domain" description="RagB/SusD" evidence="6">
    <location>
        <begin position="337"/>
        <end position="425"/>
    </location>
</feature>
<dbReference type="InterPro" id="IPR011990">
    <property type="entry name" value="TPR-like_helical_dom_sf"/>
</dbReference>
<organism evidence="8 9">
    <name type="scientific">Dyadobacter luteus</name>
    <dbReference type="NCBI Taxonomy" id="2259619"/>
    <lineage>
        <taxon>Bacteria</taxon>
        <taxon>Pseudomonadati</taxon>
        <taxon>Bacteroidota</taxon>
        <taxon>Cytophagia</taxon>
        <taxon>Cytophagales</taxon>
        <taxon>Spirosomataceae</taxon>
        <taxon>Dyadobacter</taxon>
    </lineage>
</organism>
<gene>
    <name evidence="8" type="ORF">DSL64_13670</name>
</gene>
<dbReference type="Pfam" id="PF07980">
    <property type="entry name" value="SusD_RagB"/>
    <property type="match status" value="1"/>
</dbReference>
<comment type="caution">
    <text evidence="8">The sequence shown here is derived from an EMBL/GenBank/DDBJ whole genome shotgun (WGS) entry which is preliminary data.</text>
</comment>
<dbReference type="PROSITE" id="PS51257">
    <property type="entry name" value="PROKAR_LIPOPROTEIN"/>
    <property type="match status" value="1"/>
</dbReference>
<accession>A0A3D8YBW7</accession>
<dbReference type="GO" id="GO:0009279">
    <property type="term" value="C:cell outer membrane"/>
    <property type="evidence" value="ECO:0007669"/>
    <property type="project" value="UniProtKB-SubCell"/>
</dbReference>
<dbReference type="Pfam" id="PF14322">
    <property type="entry name" value="SusD-like_3"/>
    <property type="match status" value="1"/>
</dbReference>
<proteinExistence type="inferred from homology"/>
<dbReference type="InterPro" id="IPR012944">
    <property type="entry name" value="SusD_RagB_dom"/>
</dbReference>
<reference evidence="8 9" key="1">
    <citation type="submission" date="2018-07" db="EMBL/GenBank/DDBJ databases">
        <title>Dyadobacter roseus sp. nov., isolated from rose rhizosphere soil.</title>
        <authorList>
            <person name="Chen L."/>
        </authorList>
    </citation>
    <scope>NUCLEOTIDE SEQUENCE [LARGE SCALE GENOMIC DNA]</scope>
    <source>
        <strain evidence="8 9">RS19</strain>
    </source>
</reference>
<dbReference type="SUPFAM" id="SSF48452">
    <property type="entry name" value="TPR-like"/>
    <property type="match status" value="1"/>
</dbReference>
<keyword evidence="4" id="KW-0472">Membrane</keyword>
<evidence type="ECO:0000256" key="4">
    <source>
        <dbReference type="ARBA" id="ARBA00023136"/>
    </source>
</evidence>
<evidence type="ECO:0000256" key="1">
    <source>
        <dbReference type="ARBA" id="ARBA00004442"/>
    </source>
</evidence>
<dbReference type="OrthoDB" id="621570at2"/>
<comment type="similarity">
    <text evidence="2">Belongs to the SusD family.</text>
</comment>
<dbReference type="CDD" id="cd08977">
    <property type="entry name" value="SusD"/>
    <property type="match status" value="1"/>
</dbReference>
<keyword evidence="3" id="KW-0732">Signal</keyword>
<name>A0A3D8YBW7_9BACT</name>
<evidence type="ECO:0000256" key="3">
    <source>
        <dbReference type="ARBA" id="ARBA00022729"/>
    </source>
</evidence>
<keyword evidence="5" id="KW-0998">Cell outer membrane</keyword>
<comment type="subcellular location">
    <subcellularLocation>
        <location evidence="1">Cell outer membrane</location>
    </subcellularLocation>
</comment>
<evidence type="ECO:0000313" key="8">
    <source>
        <dbReference type="EMBL" id="REA60941.1"/>
    </source>
</evidence>
<evidence type="ECO:0000259" key="6">
    <source>
        <dbReference type="Pfam" id="PF07980"/>
    </source>
</evidence>
<dbReference type="Gene3D" id="1.25.40.390">
    <property type="match status" value="1"/>
</dbReference>
<keyword evidence="9" id="KW-1185">Reference proteome</keyword>
<dbReference type="Proteomes" id="UP000256373">
    <property type="component" value="Unassembled WGS sequence"/>
</dbReference>
<dbReference type="RefSeq" id="WP_115831462.1">
    <property type="nucleotide sequence ID" value="NZ_QNUL01000009.1"/>
</dbReference>
<evidence type="ECO:0000259" key="7">
    <source>
        <dbReference type="Pfam" id="PF14322"/>
    </source>
</evidence>
<evidence type="ECO:0000256" key="5">
    <source>
        <dbReference type="ARBA" id="ARBA00023237"/>
    </source>
</evidence>
<sequence>MKAKLNIPFIRPLLFASVIWLGSCESFLDLKPTNSLLATNAVYDAATARALVNSAYTNLKGYSNSTAITLGVLPADNVFFAGSQSQNIELDNNAFTVTNSAIVGAFRSNYTLINITNWAISEIPKVRDEAFAAGEQSKLLGEAYFIRAFSYFTLARSWGGVQLQLAPTTDLTSLGSIKRSTLEDTYKQVLSDLAKAEELLPADDNTTRNKIQRATVRAVRAKVYLYTKQYQQAEAEATAVISNPKYELVKPYSAFSQSPYLTKESVFELSATTNNTGTSGSSWFPASGTPRGSYEFRPTNELINLLNNAAKGGSRKVLIATRGTDIYGNLYRTVSPNLDPAYVLRIAELYLIRAEARAGKASPDLAGAIADLNAVRGRADAELFAVGNANKEAVLQAIWDERRLEFAFESDRWFDLVRSGQAEKVLGVEKNFWLFPIPQADVLADPDLGGENNPGY</sequence>
<feature type="domain" description="SusD-like N-terminal" evidence="7">
    <location>
        <begin position="27"/>
        <end position="225"/>
    </location>
</feature>
<evidence type="ECO:0000256" key="2">
    <source>
        <dbReference type="ARBA" id="ARBA00006275"/>
    </source>
</evidence>
<dbReference type="EMBL" id="QNUL01000009">
    <property type="protein sequence ID" value="REA60941.1"/>
    <property type="molecule type" value="Genomic_DNA"/>
</dbReference>
<protein>
    <submittedName>
        <fullName evidence="8">RagB/SusD family nutrient uptake outer membrane protein</fullName>
    </submittedName>
</protein>
<evidence type="ECO:0000313" key="9">
    <source>
        <dbReference type="Proteomes" id="UP000256373"/>
    </source>
</evidence>